<dbReference type="Pfam" id="PF10172">
    <property type="entry name" value="DDA1"/>
    <property type="match status" value="1"/>
</dbReference>
<feature type="domain" description="DET1- and DDB1-associated protein 1" evidence="3">
    <location>
        <begin position="149"/>
        <end position="179"/>
    </location>
</feature>
<keyword evidence="2" id="KW-0812">Transmembrane</keyword>
<feature type="transmembrane region" description="Helical" evidence="2">
    <location>
        <begin position="21"/>
        <end position="39"/>
    </location>
</feature>
<evidence type="ECO:0000256" key="2">
    <source>
        <dbReference type="SAM" id="Phobius"/>
    </source>
</evidence>
<protein>
    <recommendedName>
        <fullName evidence="3">DET1- and DDB1-associated protein 1 domain-containing protein</fullName>
    </recommendedName>
</protein>
<feature type="region of interest" description="Disordered" evidence="1">
    <location>
        <begin position="173"/>
        <end position="201"/>
    </location>
</feature>
<dbReference type="Proteomes" id="UP000786811">
    <property type="component" value="Unassembled WGS sequence"/>
</dbReference>
<dbReference type="InterPro" id="IPR018276">
    <property type="entry name" value="DDA1_dom"/>
</dbReference>
<evidence type="ECO:0000313" key="5">
    <source>
        <dbReference type="Proteomes" id="UP000786811"/>
    </source>
</evidence>
<keyword evidence="2" id="KW-0472">Membrane</keyword>
<evidence type="ECO:0000259" key="3">
    <source>
        <dbReference type="Pfam" id="PF10172"/>
    </source>
</evidence>
<dbReference type="EMBL" id="CAJNRD030001120">
    <property type="protein sequence ID" value="CAG5093002.1"/>
    <property type="molecule type" value="Genomic_DNA"/>
</dbReference>
<proteinExistence type="predicted"/>
<comment type="caution">
    <text evidence="4">The sequence shown here is derived from an EMBL/GenBank/DDBJ whole genome shotgun (WGS) entry which is preliminary data.</text>
</comment>
<keyword evidence="2" id="KW-1133">Transmembrane helix</keyword>
<accession>A0A8J2MLM6</accession>
<dbReference type="OrthoDB" id="8598182at2759"/>
<reference evidence="4" key="1">
    <citation type="submission" date="2021-04" db="EMBL/GenBank/DDBJ databases">
        <authorList>
            <person name="Chebbi M.A.C M."/>
        </authorList>
    </citation>
    <scope>NUCLEOTIDE SEQUENCE</scope>
</reference>
<sequence>MSANDILGFSLRTLSRLSFKNLKYPVSGCLGAVASLGVFLRFFDLFLFTGVTLLVLAFKDFLSPAESALSSADSLYGDLFPENSSPSPFTFDGCWLAVIIVIEDTDSSPFTALLSFSPVNIFLPFATLCSVNQAYNSETHAHALNSVSEFLKGLPSHDENNFANFHTDNGNRTCVKRPSNAERKRDVLSPNGGSDQSEDVTVRRCKRPRLDLNNTL</sequence>
<name>A0A8J2MLM6_COTCN</name>
<evidence type="ECO:0000256" key="1">
    <source>
        <dbReference type="SAM" id="MobiDB-lite"/>
    </source>
</evidence>
<keyword evidence="5" id="KW-1185">Reference proteome</keyword>
<organism evidence="4 5">
    <name type="scientific">Cotesia congregata</name>
    <name type="common">Parasitoid wasp</name>
    <name type="synonym">Apanteles congregatus</name>
    <dbReference type="NCBI Taxonomy" id="51543"/>
    <lineage>
        <taxon>Eukaryota</taxon>
        <taxon>Metazoa</taxon>
        <taxon>Ecdysozoa</taxon>
        <taxon>Arthropoda</taxon>
        <taxon>Hexapoda</taxon>
        <taxon>Insecta</taxon>
        <taxon>Pterygota</taxon>
        <taxon>Neoptera</taxon>
        <taxon>Endopterygota</taxon>
        <taxon>Hymenoptera</taxon>
        <taxon>Apocrita</taxon>
        <taxon>Ichneumonoidea</taxon>
        <taxon>Braconidae</taxon>
        <taxon>Microgastrinae</taxon>
        <taxon>Cotesia</taxon>
    </lineage>
</organism>
<gene>
    <name evidence="4" type="ORF">HICCMSTLAB_LOCUS6514</name>
</gene>
<dbReference type="AlphaFoldDB" id="A0A8J2MLM6"/>
<evidence type="ECO:0000313" key="4">
    <source>
        <dbReference type="EMBL" id="CAG5093002.1"/>
    </source>
</evidence>